<dbReference type="GO" id="GO:0006633">
    <property type="term" value="P:fatty acid biosynthetic process"/>
    <property type="evidence" value="ECO:0007669"/>
    <property type="project" value="InterPro"/>
</dbReference>
<dbReference type="InterPro" id="IPR020841">
    <property type="entry name" value="PKS_Beta-ketoAc_synthase_dom"/>
</dbReference>
<dbReference type="PROSITE" id="PS52004">
    <property type="entry name" value="KS3_2"/>
    <property type="match status" value="1"/>
</dbReference>
<accession>A0A1F7RTG8</accession>
<dbReference type="Pfam" id="PF01648">
    <property type="entry name" value="ACPS"/>
    <property type="match status" value="1"/>
</dbReference>
<dbReference type="GO" id="GO:0008897">
    <property type="term" value="F:holo-[acyl-carrier-protein] synthase activity"/>
    <property type="evidence" value="ECO:0007669"/>
    <property type="project" value="InterPro"/>
</dbReference>
<dbReference type="InterPro" id="IPR014030">
    <property type="entry name" value="Ketoacyl_synth_N"/>
</dbReference>
<dbReference type="InterPro" id="IPR042104">
    <property type="entry name" value="PKS_dehydratase_sf"/>
</dbReference>
<evidence type="ECO:0000259" key="4">
    <source>
        <dbReference type="PROSITE" id="PS52004"/>
    </source>
</evidence>
<evidence type="ECO:0000313" key="6">
    <source>
        <dbReference type="Proteomes" id="UP000179266"/>
    </source>
</evidence>
<dbReference type="CDD" id="cd00833">
    <property type="entry name" value="PKS"/>
    <property type="match status" value="1"/>
</dbReference>
<dbReference type="PROSITE" id="PS00606">
    <property type="entry name" value="KS3_1"/>
    <property type="match status" value="1"/>
</dbReference>
<dbReference type="SMART" id="SM00827">
    <property type="entry name" value="PKS_AT"/>
    <property type="match status" value="1"/>
</dbReference>
<dbReference type="InterPro" id="IPR014031">
    <property type="entry name" value="Ketoacyl_synth_C"/>
</dbReference>
<dbReference type="SUPFAM" id="SSF53901">
    <property type="entry name" value="Thiolase-like"/>
    <property type="match status" value="1"/>
</dbReference>
<keyword evidence="2" id="KW-0597">Phosphoprotein</keyword>
<protein>
    <recommendedName>
        <fullName evidence="4">Ketosynthase family 3 (KS3) domain-containing protein</fullName>
    </recommendedName>
</protein>
<name>A0A1F7RTG8_9BACT</name>
<dbReference type="InterPro" id="IPR016035">
    <property type="entry name" value="Acyl_Trfase/lysoPLipase"/>
</dbReference>
<dbReference type="GO" id="GO:0004315">
    <property type="term" value="F:3-oxoacyl-[acyl-carrier-protein] synthase activity"/>
    <property type="evidence" value="ECO:0007669"/>
    <property type="project" value="InterPro"/>
</dbReference>
<dbReference type="Pfam" id="PF02801">
    <property type="entry name" value="Ketoacyl-synt_C"/>
    <property type="match status" value="1"/>
</dbReference>
<dbReference type="Pfam" id="PF16197">
    <property type="entry name" value="KAsynt_C_assoc"/>
    <property type="match status" value="1"/>
</dbReference>
<dbReference type="InterPro" id="IPR037143">
    <property type="entry name" value="4-PPantetheinyl_Trfase_dom_sf"/>
</dbReference>
<reference evidence="5 6" key="1">
    <citation type="journal article" date="2016" name="Nat. Commun.">
        <title>Thousands of microbial genomes shed light on interconnected biogeochemical processes in an aquifer system.</title>
        <authorList>
            <person name="Anantharaman K."/>
            <person name="Brown C.T."/>
            <person name="Hug L.A."/>
            <person name="Sharon I."/>
            <person name="Castelle C.J."/>
            <person name="Probst A.J."/>
            <person name="Thomas B.C."/>
            <person name="Singh A."/>
            <person name="Wilkins M.J."/>
            <person name="Karaoz U."/>
            <person name="Brodie E.L."/>
            <person name="Williams K.H."/>
            <person name="Hubbard S.S."/>
            <person name="Banfield J.F."/>
        </authorList>
    </citation>
    <scope>NUCLEOTIDE SEQUENCE [LARGE SCALE GENOMIC DNA]</scope>
</reference>
<dbReference type="Gene3D" id="3.30.70.250">
    <property type="entry name" value="Malonyl-CoA ACP transacylase, ACP-binding"/>
    <property type="match status" value="1"/>
</dbReference>
<comment type="caution">
    <text evidence="5">The sequence shown here is derived from an EMBL/GenBank/DDBJ whole genome shotgun (WGS) entry which is preliminary data.</text>
</comment>
<evidence type="ECO:0000256" key="1">
    <source>
        <dbReference type="ARBA" id="ARBA00022450"/>
    </source>
</evidence>
<dbReference type="SUPFAM" id="SSF56214">
    <property type="entry name" value="4'-phosphopantetheinyl transferase"/>
    <property type="match status" value="2"/>
</dbReference>
<dbReference type="Proteomes" id="UP000179266">
    <property type="component" value="Unassembled WGS sequence"/>
</dbReference>
<dbReference type="InterPro" id="IPR014043">
    <property type="entry name" value="Acyl_transferase_dom"/>
</dbReference>
<dbReference type="InterPro" id="IPR016039">
    <property type="entry name" value="Thiolase-like"/>
</dbReference>
<sequence>MRKNKKDVAIIGMSCIFPGAPDLKTYWTNIENGIDSITDVPVNRWDPALYYSPEVNKVDRFFCKRGGFIDEFAVFDALAFGIMPIAAESAEPDQLLSLKVATDALQDAGYPVKSISLKQKTGIILGKGNYIGAGMVRLAEIVRNGEQIVQILKSIIPHITIQEVERVREEFQTQLGRYGPDTAIGLVPNLTASRVANRLDLHGPAYTIDAACASSLIAVDNACKELFSGRCDLVLAGGIHTCHDVSFWSVFTQLGAMSRNQQIRPFDRRADGVLIGEGIGIVVLKRFEEAKKDGDRIYAVIRGIGISSDGRAASLMNPDVKGQLRALDEAWKYAAMDRNMIGYIEGHGTGTPVGDQAELITLSEFFGKPDKKSIKAGLGSVKSMIGHTMPAAGIAGLIKTAMALYNDTLPPTLHCEQPSEAIEHTRFTPVIKAGNWTESSLKRIAGINAFGFGGINVHVILENYDDNKKARLHPQIPEPDIWQQEGLILIARNSREDLMHALEAGETDWNDGTHRIAVFNPDKKKIKLAQKIVEKGKSLRGRQDIWYSNDALIENGGKIAFIFPGIDSFFEPRVEDLAAHFELEIPQFLKPTNLEETGVGVIEVNLLMDKIVKQIGVQPDYIAGHSIGEWSGYISSGMITWKALQRFLSNMKLGSFDVPGVLFLAAGCGSEISIKAMEGLDEITISHDNCPHQTVICGKEKSILICKDRLIKSGILCQILPFQSGFHSSLYKDYLEKHQKSIKNLEINRAKIPMLSATTCESYPSNPAEIKNLILEHLLKPVIFRQVTENLYEKGVRVFIQVGIGSLINFIDDTLKGKSILTFNSNVASRTGLQQLSRLAAALFIEGTKVDLHRLGINFENRQKKTYSHSPMQLQLGVPIIRNIKPLQTIQTNTNIISIPAKKPDSPTTKEFQKTFREIAEIQTDIIDLFEKSKSTYQTNAGKSQPDLLQPVPVLDSREFIIKKEISFEKYPELVDHPLFPQKKGWKEIEDTFPVVPMTMSIQLLAETVMEFVKNRKIVEIKDVQAYRWIPAANPQELVIKGKFITNTLINMEIMDHFTAKFILAEKFPEPPLPRSWNFPDEKPAPITPAQFYDEGWMFHGPKYQGVVDLGPLSTKGITGTIRVPMGKGAHLDSAGQLFGYWIMVNTDIDRLALPTGVNKIKYFGDTPEIGSILICKVWINKFQDRIVYCNIELIHNGKVWVTIENWKDRRFTTNEKLWPLMRNPGKYILSTLMQDNFFIFENIFKDIASRDYIAYRFLNKREQLYRLKIGPRQQESWLAGRIAAKDAVRHYLWENDYDQIFPAEITVKNDEKGKPFILEKFNKDIRISISHKDNLAVAIVNEGDEIGIDIEKIEERSADFEQSSFTREELTFIPLKNRAEWITKFWTAKEAYGKYKGEGLMGNPKKYSIEEIKDENTLIVNNKIIRTYIFGKYIIAWTQKKSGSA</sequence>
<feature type="domain" description="Ketosynthase family 3 (KS3)" evidence="4">
    <location>
        <begin position="5"/>
        <end position="463"/>
    </location>
</feature>
<organism evidence="5 6">
    <name type="scientific">Candidatus Schekmanbacteria bacterium RBG_13_48_7</name>
    <dbReference type="NCBI Taxonomy" id="1817878"/>
    <lineage>
        <taxon>Bacteria</taxon>
        <taxon>Candidatus Schekmaniibacteriota</taxon>
    </lineage>
</organism>
<keyword evidence="3" id="KW-0808">Transferase</keyword>
<dbReference type="SUPFAM" id="SSF52151">
    <property type="entry name" value="FabD/lysophospholipase-like"/>
    <property type="match status" value="1"/>
</dbReference>
<dbReference type="Pfam" id="PF00109">
    <property type="entry name" value="ketoacyl-synt"/>
    <property type="match status" value="1"/>
</dbReference>
<evidence type="ECO:0000256" key="3">
    <source>
        <dbReference type="ARBA" id="ARBA00022679"/>
    </source>
</evidence>
<dbReference type="Pfam" id="PF00698">
    <property type="entry name" value="Acyl_transf_1"/>
    <property type="match status" value="1"/>
</dbReference>
<dbReference type="Gene3D" id="3.90.470.20">
    <property type="entry name" value="4'-phosphopantetheinyl transferase domain"/>
    <property type="match status" value="2"/>
</dbReference>
<dbReference type="SMART" id="SM00825">
    <property type="entry name" value="PKS_KS"/>
    <property type="match status" value="1"/>
</dbReference>
<dbReference type="GO" id="GO:0000287">
    <property type="term" value="F:magnesium ion binding"/>
    <property type="evidence" value="ECO:0007669"/>
    <property type="project" value="InterPro"/>
</dbReference>
<dbReference type="PANTHER" id="PTHR43074">
    <property type="entry name" value="OMEGA-3 POLYUNSATURATED FATTY ACID SYNTHASE PFAB-RELATED"/>
    <property type="match status" value="1"/>
</dbReference>
<gene>
    <name evidence="5" type="ORF">A2161_22525</name>
</gene>
<dbReference type="Gene3D" id="3.40.47.10">
    <property type="match status" value="1"/>
</dbReference>
<dbReference type="EMBL" id="MGDD01000230">
    <property type="protein sequence ID" value="OGL44304.1"/>
    <property type="molecule type" value="Genomic_DNA"/>
</dbReference>
<dbReference type="InterPro" id="IPR001227">
    <property type="entry name" value="Ac_transferase_dom_sf"/>
</dbReference>
<dbReference type="InterPro" id="IPR032821">
    <property type="entry name" value="PKS_assoc"/>
</dbReference>
<proteinExistence type="predicted"/>
<dbReference type="Gene3D" id="3.40.366.10">
    <property type="entry name" value="Malonyl-Coenzyme A Acyl Carrier Protein, domain 2"/>
    <property type="match status" value="1"/>
</dbReference>
<keyword evidence="1" id="KW-0596">Phosphopantetheine</keyword>
<dbReference type="InterPro" id="IPR008278">
    <property type="entry name" value="4-PPantetheinyl_Trfase_dom"/>
</dbReference>
<evidence type="ECO:0000313" key="5">
    <source>
        <dbReference type="EMBL" id="OGL44304.1"/>
    </source>
</evidence>
<evidence type="ECO:0000256" key="2">
    <source>
        <dbReference type="ARBA" id="ARBA00022553"/>
    </source>
</evidence>
<dbReference type="PANTHER" id="PTHR43074:SF1">
    <property type="entry name" value="BETA-KETOACYL SYNTHASE FAMILY PROTEIN-RELATED"/>
    <property type="match status" value="1"/>
</dbReference>
<dbReference type="InterPro" id="IPR052568">
    <property type="entry name" value="PKS-FAS_Synthase"/>
</dbReference>
<dbReference type="Gene3D" id="3.10.129.110">
    <property type="entry name" value="Polyketide synthase dehydratase"/>
    <property type="match status" value="1"/>
</dbReference>
<dbReference type="InterPro" id="IPR018201">
    <property type="entry name" value="Ketoacyl_synth_AS"/>
</dbReference>